<dbReference type="PANTHER" id="PTHR30266">
    <property type="entry name" value="MECHANOSENSITIVE CHANNEL MSCL"/>
    <property type="match status" value="1"/>
</dbReference>
<dbReference type="PANTHER" id="PTHR30266:SF2">
    <property type="entry name" value="LARGE-CONDUCTANCE MECHANOSENSITIVE CHANNEL"/>
    <property type="match status" value="1"/>
</dbReference>
<dbReference type="SUPFAM" id="SSF81330">
    <property type="entry name" value="Gated mechanosensitive channel"/>
    <property type="match status" value="1"/>
</dbReference>
<dbReference type="EMBL" id="GU059107">
    <property type="protein sequence ID" value="ACY24511.1"/>
    <property type="molecule type" value="Genomic_DNA"/>
</dbReference>
<feature type="transmembrane region" description="Helical" evidence="5">
    <location>
        <begin position="82"/>
        <end position="103"/>
    </location>
</feature>
<evidence type="ECO:0000313" key="6">
    <source>
        <dbReference type="EMBL" id="ACY24511.1"/>
    </source>
</evidence>
<evidence type="ECO:0000256" key="1">
    <source>
        <dbReference type="ARBA" id="ARBA00004141"/>
    </source>
</evidence>
<dbReference type="GO" id="GO:0016020">
    <property type="term" value="C:membrane"/>
    <property type="evidence" value="ECO:0007669"/>
    <property type="project" value="UniProtKB-SubCell"/>
</dbReference>
<keyword evidence="2 5" id="KW-0812">Transmembrane</keyword>
<keyword evidence="4 5" id="KW-0472">Membrane</keyword>
<evidence type="ECO:0000256" key="3">
    <source>
        <dbReference type="ARBA" id="ARBA00022989"/>
    </source>
</evidence>
<dbReference type="Gene3D" id="1.10.1200.120">
    <property type="entry name" value="Large-conductance mechanosensitive channel, MscL, domain 1"/>
    <property type="match status" value="1"/>
</dbReference>
<dbReference type="Pfam" id="PF01741">
    <property type="entry name" value="MscL"/>
    <property type="match status" value="1"/>
</dbReference>
<dbReference type="InterPro" id="IPR036019">
    <property type="entry name" value="MscL_channel"/>
</dbReference>
<accession>D4N725</accession>
<sequence>MSNTNSKSFTQEFFGFLKTFGIIGLAIAFVIGAAASKLVTSLVNDIVNPTVGLFLPAGDLEKMSANITSVSGATSQFKYGDLVANIIDFAIIALIVFIAYKFLSKHNLVEDKSKPESK</sequence>
<reference evidence="6" key="1">
    <citation type="journal article" date="2010" name="Environ. Microbiol.">
        <title>Homologues of nitrite reductases in ammonia-oxidizing archaea: diversity and genomic context.</title>
        <authorList>
            <person name="Bartossek R."/>
            <person name="Nicol G.W."/>
            <person name="Lanzen A."/>
            <person name="Klenk H.P."/>
            <person name="Schleper C."/>
        </authorList>
    </citation>
    <scope>NUCLEOTIDE SEQUENCE</scope>
</reference>
<keyword evidence="3 5" id="KW-1133">Transmembrane helix</keyword>
<evidence type="ECO:0000256" key="5">
    <source>
        <dbReference type="SAM" id="Phobius"/>
    </source>
</evidence>
<dbReference type="InterPro" id="IPR037673">
    <property type="entry name" value="MSC/AndL"/>
</dbReference>
<gene>
    <name evidence="6" type="ORF">57a5orf18</name>
</gene>
<organism evidence="6">
    <name type="scientific">uncultured crenarchaeote 57a5</name>
    <dbReference type="NCBI Taxonomy" id="684058"/>
    <lineage>
        <taxon>Archaea</taxon>
        <taxon>Thermoproteota</taxon>
        <taxon>environmental samples</taxon>
    </lineage>
</organism>
<proteinExistence type="predicted"/>
<comment type="subcellular location">
    <subcellularLocation>
        <location evidence="1">Membrane</location>
        <topology evidence="1">Multi-pass membrane protein</topology>
    </subcellularLocation>
</comment>
<evidence type="ECO:0000256" key="2">
    <source>
        <dbReference type="ARBA" id="ARBA00022692"/>
    </source>
</evidence>
<dbReference type="GO" id="GO:0008381">
    <property type="term" value="F:mechanosensitive monoatomic ion channel activity"/>
    <property type="evidence" value="ECO:0007669"/>
    <property type="project" value="TreeGrafter"/>
</dbReference>
<feature type="transmembrane region" description="Helical" evidence="5">
    <location>
        <begin position="12"/>
        <end position="35"/>
    </location>
</feature>
<name>D4N725_9CREN</name>
<protein>
    <submittedName>
        <fullName evidence="6">Large-conductance mechanosensitive channel-like protein</fullName>
    </submittedName>
</protein>
<evidence type="ECO:0000256" key="4">
    <source>
        <dbReference type="ARBA" id="ARBA00023136"/>
    </source>
</evidence>
<dbReference type="AlphaFoldDB" id="D4N725"/>